<accession>A0A916WTK3</accession>
<dbReference type="GO" id="GO:0005886">
    <property type="term" value="C:plasma membrane"/>
    <property type="evidence" value="ECO:0007669"/>
    <property type="project" value="UniProtKB-SubCell"/>
</dbReference>
<feature type="chain" id="PRO_5038540473" evidence="10">
    <location>
        <begin position="25"/>
        <end position="547"/>
    </location>
</feature>
<dbReference type="InterPro" id="IPR014756">
    <property type="entry name" value="Ig_E-set"/>
</dbReference>
<dbReference type="AlphaFoldDB" id="A0A916WTK3"/>
<keyword evidence="2" id="KW-1003">Cell membrane</keyword>
<evidence type="ECO:0000256" key="7">
    <source>
        <dbReference type="ARBA" id="ARBA00023008"/>
    </source>
</evidence>
<feature type="domain" description="Copper resistance protein D" evidence="12">
    <location>
        <begin position="341"/>
        <end position="429"/>
    </location>
</feature>
<dbReference type="InterPro" id="IPR008457">
    <property type="entry name" value="Cu-R_CopD_dom"/>
</dbReference>
<dbReference type="Proteomes" id="UP000621454">
    <property type="component" value="Unassembled WGS sequence"/>
</dbReference>
<dbReference type="PANTHER" id="PTHR34820">
    <property type="entry name" value="INNER MEMBRANE PROTEIN YEBZ"/>
    <property type="match status" value="1"/>
</dbReference>
<evidence type="ECO:0000256" key="9">
    <source>
        <dbReference type="SAM" id="Phobius"/>
    </source>
</evidence>
<evidence type="ECO:0000259" key="11">
    <source>
        <dbReference type="Pfam" id="PF04234"/>
    </source>
</evidence>
<keyword evidence="8 9" id="KW-0472">Membrane</keyword>
<keyword evidence="14" id="KW-1185">Reference proteome</keyword>
<dbReference type="InterPro" id="IPR014755">
    <property type="entry name" value="Cu-Rt/internalin_Ig-like"/>
</dbReference>
<dbReference type="Gene3D" id="2.60.40.1220">
    <property type="match status" value="1"/>
</dbReference>
<evidence type="ECO:0000313" key="13">
    <source>
        <dbReference type="EMBL" id="GGB33096.1"/>
    </source>
</evidence>
<organism evidence="13 14">
    <name type="scientific">Gordonia jinhuaensis</name>
    <dbReference type="NCBI Taxonomy" id="1517702"/>
    <lineage>
        <taxon>Bacteria</taxon>
        <taxon>Bacillati</taxon>
        <taxon>Actinomycetota</taxon>
        <taxon>Actinomycetes</taxon>
        <taxon>Mycobacteriales</taxon>
        <taxon>Gordoniaceae</taxon>
        <taxon>Gordonia</taxon>
    </lineage>
</organism>
<gene>
    <name evidence="13" type="ORF">GCM10011489_21530</name>
</gene>
<keyword evidence="3 9" id="KW-0812">Transmembrane</keyword>
<keyword evidence="6 9" id="KW-1133">Transmembrane helix</keyword>
<evidence type="ECO:0000256" key="2">
    <source>
        <dbReference type="ARBA" id="ARBA00022475"/>
    </source>
</evidence>
<dbReference type="Pfam" id="PF04234">
    <property type="entry name" value="CopC"/>
    <property type="match status" value="1"/>
</dbReference>
<dbReference type="SUPFAM" id="SSF81296">
    <property type="entry name" value="E set domains"/>
    <property type="match status" value="1"/>
</dbReference>
<keyword evidence="7" id="KW-0186">Copper</keyword>
<feature type="transmembrane region" description="Helical" evidence="9">
    <location>
        <begin position="306"/>
        <end position="332"/>
    </location>
</feature>
<feature type="transmembrane region" description="Helical" evidence="9">
    <location>
        <begin position="275"/>
        <end position="294"/>
    </location>
</feature>
<keyword evidence="4" id="KW-0479">Metal-binding</keyword>
<proteinExistence type="predicted"/>
<evidence type="ECO:0000256" key="1">
    <source>
        <dbReference type="ARBA" id="ARBA00004651"/>
    </source>
</evidence>
<dbReference type="InterPro" id="IPR032694">
    <property type="entry name" value="CopC/D"/>
</dbReference>
<feature type="transmembrane region" description="Helical" evidence="9">
    <location>
        <begin position="411"/>
        <end position="430"/>
    </location>
</feature>
<feature type="transmembrane region" description="Helical" evidence="9">
    <location>
        <begin position="149"/>
        <end position="173"/>
    </location>
</feature>
<feature type="transmembrane region" description="Helical" evidence="9">
    <location>
        <begin position="376"/>
        <end position="399"/>
    </location>
</feature>
<dbReference type="Pfam" id="PF05425">
    <property type="entry name" value="CopD"/>
    <property type="match status" value="1"/>
</dbReference>
<evidence type="ECO:0000256" key="10">
    <source>
        <dbReference type="SAM" id="SignalP"/>
    </source>
</evidence>
<evidence type="ECO:0000256" key="5">
    <source>
        <dbReference type="ARBA" id="ARBA00022729"/>
    </source>
</evidence>
<evidence type="ECO:0000259" key="12">
    <source>
        <dbReference type="Pfam" id="PF05425"/>
    </source>
</evidence>
<feature type="transmembrane region" description="Helical" evidence="9">
    <location>
        <begin position="233"/>
        <end position="254"/>
    </location>
</feature>
<feature type="signal peptide" evidence="10">
    <location>
        <begin position="1"/>
        <end position="24"/>
    </location>
</feature>
<feature type="transmembrane region" description="Helical" evidence="9">
    <location>
        <begin position="180"/>
        <end position="199"/>
    </location>
</feature>
<comment type="caution">
    <text evidence="13">The sequence shown here is derived from an EMBL/GenBank/DDBJ whole genome shotgun (WGS) entry which is preliminary data.</text>
</comment>
<dbReference type="InterPro" id="IPR007348">
    <property type="entry name" value="CopC_dom"/>
</dbReference>
<dbReference type="GO" id="GO:0042597">
    <property type="term" value="C:periplasmic space"/>
    <property type="evidence" value="ECO:0007669"/>
    <property type="project" value="InterPro"/>
</dbReference>
<sequence length="547" mass="56563">MRLRIVLLGLLGVVAALMSSQPMASAHATLVSSSPVDGARLDESPSQIRLTFDEAVGINPSAVRVISSSGQRVDDRSPRLIDGGTTVVLGVAPNLATGSYSITWRVISGDTHLVTGSVVFGVRADAGTPVSAGSAQSTSLTRAEQVTQALLYAGLVAFFGIALICVFLWPFALSLRRIRVTMVVGWVLVVLATVAQMMLRSASADDVRSLGGVFSHLGGVTGLDSFATLLSRLVLMVLSGCGLMVGCGQVVTRLRGRDGDPARGGRDVPAHRSRAVSRVAVSLAALAVSVTVAVDGHAGVGDDAVLATVVTSLHVLAMCLWLGGLAVLAAAVVPLRRDDGLKTWSTVAFVLAVVLLLSGEYQAWRQVSPLESLWSTGYGIALLVKGALVAAMLVLAVISRRRLSTERLRRTVPLEAGLGIAVLAVTSVLVSSAPARTTYGPAVNLSAPLSDGTAEVHIGSTRRGDTDIAVAVRSADGSPATATSLAATLSSDDAGIPSLSVRFVPDGPDRWRSVGAATPLPGQWTLSLTISSTSGLAQVTSVDYRVW</sequence>
<evidence type="ECO:0000256" key="6">
    <source>
        <dbReference type="ARBA" id="ARBA00022989"/>
    </source>
</evidence>
<evidence type="ECO:0000313" key="14">
    <source>
        <dbReference type="Proteomes" id="UP000621454"/>
    </source>
</evidence>
<dbReference type="EMBL" id="BMGC01000013">
    <property type="protein sequence ID" value="GGB33096.1"/>
    <property type="molecule type" value="Genomic_DNA"/>
</dbReference>
<name>A0A916WTK3_9ACTN</name>
<keyword evidence="5 10" id="KW-0732">Signal</keyword>
<feature type="transmembrane region" description="Helical" evidence="9">
    <location>
        <begin position="344"/>
        <end position="364"/>
    </location>
</feature>
<dbReference type="GO" id="GO:0005507">
    <property type="term" value="F:copper ion binding"/>
    <property type="evidence" value="ECO:0007669"/>
    <property type="project" value="InterPro"/>
</dbReference>
<dbReference type="PANTHER" id="PTHR34820:SF4">
    <property type="entry name" value="INNER MEMBRANE PROTEIN YEBZ"/>
    <property type="match status" value="1"/>
</dbReference>
<evidence type="ECO:0000256" key="3">
    <source>
        <dbReference type="ARBA" id="ARBA00022692"/>
    </source>
</evidence>
<evidence type="ECO:0000256" key="4">
    <source>
        <dbReference type="ARBA" id="ARBA00022723"/>
    </source>
</evidence>
<dbReference type="GO" id="GO:0006825">
    <property type="term" value="P:copper ion transport"/>
    <property type="evidence" value="ECO:0007669"/>
    <property type="project" value="InterPro"/>
</dbReference>
<comment type="subcellular location">
    <subcellularLocation>
        <location evidence="1">Cell membrane</location>
        <topology evidence="1">Multi-pass membrane protein</topology>
    </subcellularLocation>
</comment>
<evidence type="ECO:0000256" key="8">
    <source>
        <dbReference type="ARBA" id="ARBA00023136"/>
    </source>
</evidence>
<protein>
    <submittedName>
        <fullName evidence="13">Copper resistance protein C</fullName>
    </submittedName>
</protein>
<reference evidence="13" key="1">
    <citation type="journal article" date="2014" name="Int. J. Syst. Evol. Microbiol.">
        <title>Complete genome sequence of Corynebacterium casei LMG S-19264T (=DSM 44701T), isolated from a smear-ripened cheese.</title>
        <authorList>
            <consortium name="US DOE Joint Genome Institute (JGI-PGF)"/>
            <person name="Walter F."/>
            <person name="Albersmeier A."/>
            <person name="Kalinowski J."/>
            <person name="Ruckert C."/>
        </authorList>
    </citation>
    <scope>NUCLEOTIDE SEQUENCE</scope>
    <source>
        <strain evidence="13">CGMCC 1.12827</strain>
    </source>
</reference>
<reference evidence="13" key="2">
    <citation type="submission" date="2020-09" db="EMBL/GenBank/DDBJ databases">
        <authorList>
            <person name="Sun Q."/>
            <person name="Zhou Y."/>
        </authorList>
    </citation>
    <scope>NUCLEOTIDE SEQUENCE</scope>
    <source>
        <strain evidence="13">CGMCC 1.12827</strain>
    </source>
</reference>
<dbReference type="GO" id="GO:0046688">
    <property type="term" value="P:response to copper ion"/>
    <property type="evidence" value="ECO:0007669"/>
    <property type="project" value="InterPro"/>
</dbReference>
<feature type="domain" description="CopC" evidence="11">
    <location>
        <begin position="27"/>
        <end position="122"/>
    </location>
</feature>